<comment type="caution">
    <text evidence="1">The sequence shown here is derived from an EMBL/GenBank/DDBJ whole genome shotgun (WGS) entry which is preliminary data.</text>
</comment>
<organism evidence="1 2">
    <name type="scientific">Stylophora pistillata</name>
    <name type="common">Smooth cauliflower coral</name>
    <dbReference type="NCBI Taxonomy" id="50429"/>
    <lineage>
        <taxon>Eukaryota</taxon>
        <taxon>Metazoa</taxon>
        <taxon>Cnidaria</taxon>
        <taxon>Anthozoa</taxon>
        <taxon>Hexacorallia</taxon>
        <taxon>Scleractinia</taxon>
        <taxon>Astrocoeniina</taxon>
        <taxon>Pocilloporidae</taxon>
        <taxon>Stylophora</taxon>
    </lineage>
</organism>
<gene>
    <name evidence="1" type="ORF">AWC38_SpisGene20202</name>
</gene>
<protein>
    <submittedName>
        <fullName evidence="1">Uncharacterized protein</fullName>
    </submittedName>
</protein>
<proteinExistence type="predicted"/>
<keyword evidence="2" id="KW-1185">Reference proteome</keyword>
<dbReference type="EMBL" id="LSMT01000634">
    <property type="protein sequence ID" value="PFX15570.1"/>
    <property type="molecule type" value="Genomic_DNA"/>
</dbReference>
<name>A0A2B4RGG6_STYPI</name>
<sequence>MMRKADNLYLQVDLRYSDLKDTFVKGISLMNLVEVFINYIVLAIHESVGDVSQHCHFDDAKQQQKWIGSTACLHGEHNDFI</sequence>
<dbReference type="Proteomes" id="UP000225706">
    <property type="component" value="Unassembled WGS sequence"/>
</dbReference>
<evidence type="ECO:0000313" key="1">
    <source>
        <dbReference type="EMBL" id="PFX15570.1"/>
    </source>
</evidence>
<reference evidence="2" key="1">
    <citation type="journal article" date="2017" name="bioRxiv">
        <title>Comparative analysis of the genomes of Stylophora pistillata and Acropora digitifera provides evidence for extensive differences between species of corals.</title>
        <authorList>
            <person name="Voolstra C.R."/>
            <person name="Li Y."/>
            <person name="Liew Y.J."/>
            <person name="Baumgarten S."/>
            <person name="Zoccola D."/>
            <person name="Flot J.-F."/>
            <person name="Tambutte S."/>
            <person name="Allemand D."/>
            <person name="Aranda M."/>
        </authorList>
    </citation>
    <scope>NUCLEOTIDE SEQUENCE [LARGE SCALE GENOMIC DNA]</scope>
</reference>
<evidence type="ECO:0000313" key="2">
    <source>
        <dbReference type="Proteomes" id="UP000225706"/>
    </source>
</evidence>
<dbReference type="AlphaFoldDB" id="A0A2B4RGG6"/>
<accession>A0A2B4RGG6</accession>